<evidence type="ECO:0000313" key="3">
    <source>
        <dbReference type="Proteomes" id="UP000694564"/>
    </source>
</evidence>
<dbReference type="Ensembl" id="ENSSVLT00005004214.1">
    <property type="protein sequence ID" value="ENSSVLP00005003831.1"/>
    <property type="gene ID" value="ENSSVLG00005003081.1"/>
</dbReference>
<proteinExistence type="predicted"/>
<protein>
    <submittedName>
        <fullName evidence="2">Uncharacterized protein</fullName>
    </submittedName>
</protein>
<accession>A0A8D2AM19</accession>
<reference evidence="2" key="1">
    <citation type="submission" date="2025-08" db="UniProtKB">
        <authorList>
            <consortium name="Ensembl"/>
        </authorList>
    </citation>
    <scope>IDENTIFICATION</scope>
</reference>
<dbReference type="Proteomes" id="UP000694564">
    <property type="component" value="Chromosome 5"/>
</dbReference>
<dbReference type="AlphaFoldDB" id="A0A8D2AM19"/>
<feature type="signal peptide" evidence="1">
    <location>
        <begin position="1"/>
        <end position="17"/>
    </location>
</feature>
<organism evidence="2 3">
    <name type="scientific">Sciurus vulgaris</name>
    <name type="common">Eurasian red squirrel</name>
    <dbReference type="NCBI Taxonomy" id="55149"/>
    <lineage>
        <taxon>Eukaryota</taxon>
        <taxon>Metazoa</taxon>
        <taxon>Chordata</taxon>
        <taxon>Craniata</taxon>
        <taxon>Vertebrata</taxon>
        <taxon>Euteleostomi</taxon>
        <taxon>Mammalia</taxon>
        <taxon>Eutheria</taxon>
        <taxon>Euarchontoglires</taxon>
        <taxon>Glires</taxon>
        <taxon>Rodentia</taxon>
        <taxon>Sciuromorpha</taxon>
        <taxon>Sciuridae</taxon>
        <taxon>Sciurinae</taxon>
        <taxon>Sciurini</taxon>
        <taxon>Sciurus</taxon>
    </lineage>
</organism>
<evidence type="ECO:0000256" key="1">
    <source>
        <dbReference type="SAM" id="SignalP"/>
    </source>
</evidence>
<evidence type="ECO:0000313" key="2">
    <source>
        <dbReference type="Ensembl" id="ENSSVLP00005003831.1"/>
    </source>
</evidence>
<feature type="chain" id="PRO_5034014344" evidence="1">
    <location>
        <begin position="18"/>
        <end position="78"/>
    </location>
</feature>
<name>A0A8D2AM19_SCIVU</name>
<sequence>MAFLISAAISVIWSVCASNTFLFASKCLPSSPVKVLQGCIEMHQGRILRLYYDVHVIPTQSVVLSGMYAILGSFVAIL</sequence>
<keyword evidence="1" id="KW-0732">Signal</keyword>
<keyword evidence="3" id="KW-1185">Reference proteome</keyword>
<reference evidence="2" key="2">
    <citation type="submission" date="2025-09" db="UniProtKB">
        <authorList>
            <consortium name="Ensembl"/>
        </authorList>
    </citation>
    <scope>IDENTIFICATION</scope>
</reference>